<keyword evidence="2" id="KW-0560">Oxidoreductase</keyword>
<dbReference type="SUPFAM" id="SSF51735">
    <property type="entry name" value="NAD(P)-binding Rossmann-fold domains"/>
    <property type="match status" value="1"/>
</dbReference>
<dbReference type="CDD" id="cd01650">
    <property type="entry name" value="RT_nLTR_like"/>
    <property type="match status" value="1"/>
</dbReference>
<dbReference type="Pfam" id="PF00107">
    <property type="entry name" value="ADH_zinc_N"/>
    <property type="match status" value="1"/>
</dbReference>
<dbReference type="SMART" id="SM00829">
    <property type="entry name" value="PKS_ER"/>
    <property type="match status" value="1"/>
</dbReference>
<dbReference type="InterPro" id="IPR000477">
    <property type="entry name" value="RT_dom"/>
</dbReference>
<feature type="domain" description="Enoyl reductase (ER)" evidence="3">
    <location>
        <begin position="11"/>
        <end position="304"/>
    </location>
</feature>
<evidence type="ECO:0000256" key="2">
    <source>
        <dbReference type="ARBA" id="ARBA00023002"/>
    </source>
</evidence>
<dbReference type="SUPFAM" id="SSF50129">
    <property type="entry name" value="GroES-like"/>
    <property type="match status" value="1"/>
</dbReference>
<dbReference type="InterPro" id="IPR020843">
    <property type="entry name" value="ER"/>
</dbReference>
<dbReference type="InterPro" id="IPR036291">
    <property type="entry name" value="NAD(P)-bd_dom_sf"/>
</dbReference>
<dbReference type="Gene3D" id="3.90.180.10">
    <property type="entry name" value="Medium-chain alcohol dehydrogenases, catalytic domain"/>
    <property type="match status" value="1"/>
</dbReference>
<dbReference type="GO" id="GO:0003960">
    <property type="term" value="F:quinone reductase (NADPH) activity"/>
    <property type="evidence" value="ECO:0007669"/>
    <property type="project" value="TreeGrafter"/>
</dbReference>
<evidence type="ECO:0000313" key="4">
    <source>
        <dbReference type="EMBL" id="SPD02408.1"/>
    </source>
</evidence>
<dbReference type="InterPro" id="IPR026960">
    <property type="entry name" value="RVT-Znf"/>
</dbReference>
<gene>
    <name evidence="4" type="ORF">FSB_LOCUS30290</name>
</gene>
<dbReference type="InterPro" id="IPR013149">
    <property type="entry name" value="ADH-like_C"/>
</dbReference>
<dbReference type="GO" id="GO:0005829">
    <property type="term" value="C:cytosol"/>
    <property type="evidence" value="ECO:0007669"/>
    <property type="project" value="TreeGrafter"/>
</dbReference>
<evidence type="ECO:0000256" key="1">
    <source>
        <dbReference type="ARBA" id="ARBA00022857"/>
    </source>
</evidence>
<protein>
    <recommendedName>
        <fullName evidence="3">Enoyl reductase (ER) domain-containing protein</fullName>
    </recommendedName>
</protein>
<name>A0A2N9GSH8_FAGSY</name>
<dbReference type="InterPro" id="IPR013154">
    <property type="entry name" value="ADH-like_N"/>
</dbReference>
<dbReference type="AlphaFoldDB" id="A0A2N9GSH8"/>
<evidence type="ECO:0000259" key="3">
    <source>
        <dbReference type="SMART" id="SM00829"/>
    </source>
</evidence>
<dbReference type="GO" id="GO:0035925">
    <property type="term" value="F:mRNA 3'-UTR AU-rich region binding"/>
    <property type="evidence" value="ECO:0007669"/>
    <property type="project" value="TreeGrafter"/>
</dbReference>
<dbReference type="EMBL" id="OIVN01002302">
    <property type="protein sequence ID" value="SPD02408.1"/>
    <property type="molecule type" value="Genomic_DNA"/>
</dbReference>
<dbReference type="InterPro" id="IPR011032">
    <property type="entry name" value="GroES-like_sf"/>
</dbReference>
<reference evidence="4" key="1">
    <citation type="submission" date="2018-02" db="EMBL/GenBank/DDBJ databases">
        <authorList>
            <person name="Cohen D.B."/>
            <person name="Kent A.D."/>
        </authorList>
    </citation>
    <scope>NUCLEOTIDE SEQUENCE</scope>
</reference>
<dbReference type="PANTHER" id="PTHR48106:SF13">
    <property type="entry name" value="QUINONE OXIDOREDUCTASE-RELATED"/>
    <property type="match status" value="1"/>
</dbReference>
<keyword evidence="1" id="KW-0521">NADP</keyword>
<dbReference type="Gene3D" id="3.40.50.720">
    <property type="entry name" value="NAD(P)-binding Rossmann-like Domain"/>
    <property type="match status" value="1"/>
</dbReference>
<organism evidence="4">
    <name type="scientific">Fagus sylvatica</name>
    <name type="common">Beechnut</name>
    <dbReference type="NCBI Taxonomy" id="28930"/>
    <lineage>
        <taxon>Eukaryota</taxon>
        <taxon>Viridiplantae</taxon>
        <taxon>Streptophyta</taxon>
        <taxon>Embryophyta</taxon>
        <taxon>Tracheophyta</taxon>
        <taxon>Spermatophyta</taxon>
        <taxon>Magnoliopsida</taxon>
        <taxon>eudicotyledons</taxon>
        <taxon>Gunneridae</taxon>
        <taxon>Pentapetalae</taxon>
        <taxon>rosids</taxon>
        <taxon>fabids</taxon>
        <taxon>Fagales</taxon>
        <taxon>Fagaceae</taxon>
        <taxon>Fagus</taxon>
    </lineage>
</organism>
<sequence>MVKAIRVHELGGPEVLKWEDVEIGDPNEGEIRVKIKAIGLNFIDVYFRTGVYKAPTLPFTPGMEGVGVVTAVGPGLTGTQVGDLVAYAGDPMGSYTEEQILPANKVVPVPASIDPIVAASIMLKGMTARYLLRRCFRVEVLSTSVQVLSLEQPLYAKIAEGVNPRNPSVNIGLTEEDALWLECPFDEEEVAGVVSGFNGDKAPGLDGFFMGFFQCCWDILHPDVMAVLNYFHGLSSFEKSLNATFVSLIPKKTEALEVKDFRPISLVGGTYKILAKLLANRLKVVLLKVIFVSQNAFVQGRQILDFVLIASECLDSRLKHGGPGVLCKLDVEKAYDHVNWKFLIYMLHRCGFSRAKEGDLLSLLLFVIVMEALSCLLDRAVREGLFSDFKLEVLMQILGCKQSVLPMHYLGLPWVRHLRRRLYRIRFWKGWRRLAGWKRLYLSKGGKLTLIKSTLSSITTYFLSLFPIPVGVANRLEKLQRDFLWCGMEEKPKLHLVNWLQICAPLRHGGVAVRDLRSFNKAFLGKWLWRYGSEREALWRLVVDAKYRSLWGGWCLKSRKGPYGKVKFWHDCWCGDMALNKDASMADMMSFPNGLLHWDFHFGVGEDRFCWRSRATKGFTIKDYYNCFCPSPFDSFSWKIIWKTKVPPRIAFFSWTAALGKLLTIDNLRKRHLIIVDWCCMCKQNGESVDHLLLHCSMTRELWSMVFGLFGMDWVMPCHMLHLWAGWQVEPGHTILVHAAAGGVGSLLSQWANSLGATIIGTVSTKERAAQAKDDGCHHVIIYKEEDFVARVNEITSGNGVDVVYDSVGKDTFQLAP</sequence>
<accession>A0A2N9GSH8</accession>
<dbReference type="GO" id="GO:0070402">
    <property type="term" value="F:NADPH binding"/>
    <property type="evidence" value="ECO:0007669"/>
    <property type="project" value="TreeGrafter"/>
</dbReference>
<dbReference type="Pfam" id="PF00078">
    <property type="entry name" value="RVT_1"/>
    <property type="match status" value="1"/>
</dbReference>
<dbReference type="Pfam" id="PF13966">
    <property type="entry name" value="zf-RVT"/>
    <property type="match status" value="1"/>
</dbReference>
<dbReference type="Pfam" id="PF08240">
    <property type="entry name" value="ADH_N"/>
    <property type="match status" value="1"/>
</dbReference>
<proteinExistence type="predicted"/>
<dbReference type="PANTHER" id="PTHR48106">
    <property type="entry name" value="QUINONE OXIDOREDUCTASE PIG3-RELATED"/>
    <property type="match status" value="1"/>
</dbReference>